<dbReference type="Proteomes" id="UP001225378">
    <property type="component" value="Plasmid unnamed2"/>
</dbReference>
<organism evidence="1 2">
    <name type="scientific">Methylomarinum roseum</name>
    <dbReference type="NCBI Taxonomy" id="3067653"/>
    <lineage>
        <taxon>Bacteria</taxon>
        <taxon>Pseudomonadati</taxon>
        <taxon>Pseudomonadota</taxon>
        <taxon>Gammaproteobacteria</taxon>
        <taxon>Methylococcales</taxon>
        <taxon>Methylococcaceae</taxon>
        <taxon>Methylomarinum</taxon>
    </lineage>
</organism>
<protein>
    <submittedName>
        <fullName evidence="1">Uncharacterized protein</fullName>
    </submittedName>
</protein>
<evidence type="ECO:0000313" key="1">
    <source>
        <dbReference type="EMBL" id="XBS22663.1"/>
    </source>
</evidence>
<keyword evidence="1" id="KW-0614">Plasmid</keyword>
<accession>A0AAU7P084</accession>
<dbReference type="KEGG" id="mech:Q9L42_020330"/>
<evidence type="ECO:0000313" key="2">
    <source>
        <dbReference type="Proteomes" id="UP001225378"/>
    </source>
</evidence>
<sequence>MTDNQEFKNGLERFLNKVELKKQAFREAWMREHKKNPKHFPLDMPDGNEGLWYEFFYNFLLQEGDTL</sequence>
<geneLocation type="plasmid" evidence="1 2">
    <name>unnamed2</name>
</geneLocation>
<gene>
    <name evidence="1" type="ORF">Q9L42_020330</name>
</gene>
<dbReference type="RefSeq" id="WP_305910501.1">
    <property type="nucleotide sequence ID" value="NZ_CP157744.1"/>
</dbReference>
<dbReference type="EMBL" id="CP157744">
    <property type="protein sequence ID" value="XBS22663.1"/>
    <property type="molecule type" value="Genomic_DNA"/>
</dbReference>
<name>A0AAU7P084_9GAMM</name>
<dbReference type="AlphaFoldDB" id="A0AAU7P084"/>
<reference evidence="1 2" key="1">
    <citation type="journal article" date="2024" name="Microbiology">
        <title>Methylomarinum rosea sp. nov., a novel halophilic methanotrophic bacterium from the hypersaline Lake Elton.</title>
        <authorList>
            <person name="Suleimanov R.Z."/>
            <person name="Oshkin I.Y."/>
            <person name="Danilova O.V."/>
            <person name="Suzina N.E."/>
            <person name="Dedysh S.N."/>
        </authorList>
    </citation>
    <scope>NUCLEOTIDE SEQUENCE [LARGE SCALE GENOMIC DNA]</scope>
    <source>
        <strain evidence="1 2">Ch1-1</strain>
        <plasmid evidence="2">unnamed2</plasmid>
    </source>
</reference>
<keyword evidence="2" id="KW-1185">Reference proteome</keyword>
<proteinExistence type="predicted"/>